<protein>
    <recommendedName>
        <fullName evidence="7">C2H2-type domain-containing protein</fullName>
    </recommendedName>
</protein>
<feature type="compositionally biased region" description="Basic and acidic residues" evidence="6">
    <location>
        <begin position="109"/>
        <end position="125"/>
    </location>
</feature>
<sequence length="614" mass="65173">MPATVDIHSPRLLRQHSNQSTPLIPQYPHLGAAFEFDNDFGPESSIRVAALETSQAREFETAYCRDFYCCGLTLLDLHDLLQHCEECHVHFEEDDLDTDNEAEEDDNDLAVRRRDSDSSEDHGWSDSDSLPSSPSTASPPRSDMSSITSGSSGHREAMAALRANARLASKLTSPDNHSSSLLHETQLLPRSIQTFAFENINSTTHALETFSATFGASAKRKAVVSMSDIYFAGADEEGQHAHPAMFANSSRRPKSSTAATDYLGPTIKRHAAAAAAAGSTSGITSKSWSESQMRQAYPHPLSASSIGPYCGNIGQPTPNYLGRAPMFLQGTPAYAWPSSTSTVPITSLADLIRQRDEIFNMIDDLTRIPQNASGENKPYRCAVPGCDKAYKNPNGLKYHNLHGHSSSSSSTLSATSSSCTGSGDGTGTGDGEGVENKPYVCTFLECGKRYKNLNGLKYHIEHTHPNLMAALRAHQSGLINHPLLLQLAPLKDHHHDVMMTLAAALAAVEASPMMAMAANAVLQSAATSAANHLNSHGPTALHASSFGSGHTGGSDARGLNAPSTSETGGSSFPPSVRGSNPESGVAAGPATTTLSNSHPTIPIAPATLSSSNKK</sequence>
<dbReference type="AlphaFoldDB" id="A0A9P8CUJ8"/>
<evidence type="ECO:0000259" key="7">
    <source>
        <dbReference type="PROSITE" id="PS50157"/>
    </source>
</evidence>
<dbReference type="Proteomes" id="UP000717515">
    <property type="component" value="Unassembled WGS sequence"/>
</dbReference>
<evidence type="ECO:0000256" key="6">
    <source>
        <dbReference type="SAM" id="MobiDB-lite"/>
    </source>
</evidence>
<dbReference type="PROSITE" id="PS00028">
    <property type="entry name" value="ZINC_FINGER_C2H2_1"/>
    <property type="match status" value="2"/>
</dbReference>
<feature type="compositionally biased region" description="Low complexity" evidence="6">
    <location>
        <begin position="126"/>
        <end position="155"/>
    </location>
</feature>
<dbReference type="InterPro" id="IPR051580">
    <property type="entry name" value="ZnF-Chromatin_assoc"/>
</dbReference>
<gene>
    <name evidence="8" type="ORF">KVV02_000601</name>
</gene>
<dbReference type="SMART" id="SM00355">
    <property type="entry name" value="ZnF_C2H2"/>
    <property type="match status" value="2"/>
</dbReference>
<proteinExistence type="predicted"/>
<feature type="compositionally biased region" description="Polar residues" evidence="6">
    <location>
        <begin position="561"/>
        <end position="582"/>
    </location>
</feature>
<keyword evidence="2" id="KW-0677">Repeat</keyword>
<dbReference type="EMBL" id="JAIFTL010000264">
    <property type="protein sequence ID" value="KAG9320723.1"/>
    <property type="molecule type" value="Genomic_DNA"/>
</dbReference>
<dbReference type="PROSITE" id="PS50157">
    <property type="entry name" value="ZINC_FINGER_C2H2_2"/>
    <property type="match status" value="2"/>
</dbReference>
<dbReference type="PANTHER" id="PTHR23057:SF0">
    <property type="entry name" value="JUXTAPOSED WITH ANOTHER ZINC FINGER PROTEIN 1"/>
    <property type="match status" value="1"/>
</dbReference>
<feature type="region of interest" description="Disordered" evidence="6">
    <location>
        <begin position="400"/>
        <end position="431"/>
    </location>
</feature>
<evidence type="ECO:0000256" key="2">
    <source>
        <dbReference type="ARBA" id="ARBA00022737"/>
    </source>
</evidence>
<feature type="domain" description="C2H2-type" evidence="7">
    <location>
        <begin position="379"/>
        <end position="409"/>
    </location>
</feature>
<evidence type="ECO:0000256" key="4">
    <source>
        <dbReference type="ARBA" id="ARBA00022833"/>
    </source>
</evidence>
<keyword evidence="3 5" id="KW-0863">Zinc-finger</keyword>
<reference evidence="8" key="1">
    <citation type="submission" date="2021-07" db="EMBL/GenBank/DDBJ databases">
        <title>Draft genome of Mortierella alpina, strain LL118, isolated from an aspen leaf litter sample.</title>
        <authorList>
            <person name="Yang S."/>
            <person name="Vinatzer B.A."/>
        </authorList>
    </citation>
    <scope>NUCLEOTIDE SEQUENCE</scope>
    <source>
        <strain evidence="8">LL118</strain>
    </source>
</reference>
<comment type="caution">
    <text evidence="8">The sequence shown here is derived from an EMBL/GenBank/DDBJ whole genome shotgun (WGS) entry which is preliminary data.</text>
</comment>
<evidence type="ECO:0000313" key="9">
    <source>
        <dbReference type="Proteomes" id="UP000717515"/>
    </source>
</evidence>
<dbReference type="GO" id="GO:0008270">
    <property type="term" value="F:zinc ion binding"/>
    <property type="evidence" value="ECO:0007669"/>
    <property type="project" value="UniProtKB-KW"/>
</dbReference>
<accession>A0A9P8CUJ8</accession>
<dbReference type="PANTHER" id="PTHR23057">
    <property type="entry name" value="JUXTAPOSED WITH ANOTHER ZINC FINGER PROTEIN 1"/>
    <property type="match status" value="1"/>
</dbReference>
<evidence type="ECO:0000256" key="3">
    <source>
        <dbReference type="ARBA" id="ARBA00022771"/>
    </source>
</evidence>
<evidence type="ECO:0000313" key="8">
    <source>
        <dbReference type="EMBL" id="KAG9320723.1"/>
    </source>
</evidence>
<feature type="region of interest" description="Disordered" evidence="6">
    <location>
        <begin position="98"/>
        <end position="155"/>
    </location>
</feature>
<feature type="compositionally biased region" description="Gly residues" evidence="6">
    <location>
        <begin position="422"/>
        <end position="431"/>
    </location>
</feature>
<evidence type="ECO:0000256" key="1">
    <source>
        <dbReference type="ARBA" id="ARBA00022723"/>
    </source>
</evidence>
<dbReference type="Gene3D" id="3.30.160.60">
    <property type="entry name" value="Classic Zinc Finger"/>
    <property type="match status" value="2"/>
</dbReference>
<feature type="compositionally biased region" description="Polar residues" evidence="6">
    <location>
        <begin position="590"/>
        <end position="599"/>
    </location>
</feature>
<keyword evidence="1" id="KW-0479">Metal-binding</keyword>
<feature type="compositionally biased region" description="Acidic residues" evidence="6">
    <location>
        <begin position="98"/>
        <end position="108"/>
    </location>
</feature>
<name>A0A9P8CUJ8_MORAP</name>
<evidence type="ECO:0000256" key="5">
    <source>
        <dbReference type="PROSITE-ProRule" id="PRU00042"/>
    </source>
</evidence>
<organism evidence="8 9">
    <name type="scientific">Mortierella alpina</name>
    <name type="common">Oleaginous fungus</name>
    <name type="synonym">Mortierella renispora</name>
    <dbReference type="NCBI Taxonomy" id="64518"/>
    <lineage>
        <taxon>Eukaryota</taxon>
        <taxon>Fungi</taxon>
        <taxon>Fungi incertae sedis</taxon>
        <taxon>Mucoromycota</taxon>
        <taxon>Mortierellomycotina</taxon>
        <taxon>Mortierellomycetes</taxon>
        <taxon>Mortierellales</taxon>
        <taxon>Mortierellaceae</taxon>
        <taxon>Mortierella</taxon>
    </lineage>
</organism>
<feature type="region of interest" description="Disordered" evidence="6">
    <location>
        <begin position="533"/>
        <end position="614"/>
    </location>
</feature>
<feature type="domain" description="C2H2-type" evidence="7">
    <location>
        <begin position="439"/>
        <end position="469"/>
    </location>
</feature>
<dbReference type="InterPro" id="IPR013087">
    <property type="entry name" value="Znf_C2H2_type"/>
</dbReference>
<dbReference type="GO" id="GO:0005634">
    <property type="term" value="C:nucleus"/>
    <property type="evidence" value="ECO:0007669"/>
    <property type="project" value="TreeGrafter"/>
</dbReference>
<keyword evidence="4" id="KW-0862">Zinc</keyword>
<feature type="compositionally biased region" description="Low complexity" evidence="6">
    <location>
        <begin position="403"/>
        <end position="421"/>
    </location>
</feature>